<organism evidence="1 2">
    <name type="scientific">Streptomyces xanthii</name>
    <dbReference type="NCBI Taxonomy" id="2768069"/>
    <lineage>
        <taxon>Bacteria</taxon>
        <taxon>Bacillati</taxon>
        <taxon>Actinomycetota</taxon>
        <taxon>Actinomycetes</taxon>
        <taxon>Kitasatosporales</taxon>
        <taxon>Streptomycetaceae</taxon>
        <taxon>Streptomyces</taxon>
    </lineage>
</organism>
<dbReference type="EMBL" id="CP061283">
    <property type="protein sequence ID" value="QNS09429.1"/>
    <property type="molecule type" value="Genomic_DNA"/>
</dbReference>
<dbReference type="KEGG" id="sxn:IAG42_37325"/>
<dbReference type="Proteomes" id="UP000516428">
    <property type="component" value="Plasmid unnamed2"/>
</dbReference>
<evidence type="ECO:0000313" key="1">
    <source>
        <dbReference type="EMBL" id="QNS09429.1"/>
    </source>
</evidence>
<gene>
    <name evidence="1" type="ORF">IAG42_37325</name>
</gene>
<evidence type="ECO:0000313" key="2">
    <source>
        <dbReference type="Proteomes" id="UP000516428"/>
    </source>
</evidence>
<proteinExistence type="predicted"/>
<reference evidence="1 2" key="1">
    <citation type="submission" date="2020-09" db="EMBL/GenBank/DDBJ databases">
        <title>A novel species.</title>
        <authorList>
            <person name="Gao J."/>
        </authorList>
    </citation>
    <scope>NUCLEOTIDE SEQUENCE [LARGE SCALE GENOMIC DNA]</scope>
    <source>
        <strain evidence="1 2">CRXT-Y-14</strain>
        <plasmid evidence="1 2">unnamed2</plasmid>
    </source>
</reference>
<name>A0A7H1BL24_9ACTN</name>
<geneLocation type="plasmid" evidence="1 2">
    <name>unnamed2</name>
</geneLocation>
<accession>A0A7H1BL24</accession>
<keyword evidence="2" id="KW-1185">Reference proteome</keyword>
<dbReference type="RefSeq" id="WP_188342084.1">
    <property type="nucleotide sequence ID" value="NZ_CP061283.1"/>
</dbReference>
<protein>
    <submittedName>
        <fullName evidence="1">Uncharacterized protein</fullName>
    </submittedName>
</protein>
<sequence>MSRYDHMPTAQMELSLVALARWARAYAATGPKLIEDQLHQEIDELLDEHRRRHRATGSLRSRYP</sequence>
<keyword evidence="1" id="KW-0614">Plasmid</keyword>
<dbReference type="AlphaFoldDB" id="A0A7H1BL24"/>